<name>B6ITH0_RHOCS</name>
<sequence>MRLNSYTVDAFATGVFAGNPAAVVPLRDWLPEATMQAIAAENNLSETAFCVPEGEGVWAIRWFTPGTEVDLCGHATLATAYVLSRFVDPGRERFAFRTRRAGDLSVSRDGDVFTLDFPARPPVPVEPPADLLEGLGGPPPAAVLTARDFLVVYPTAEQVRALSPRMDRLAGLDRMTIVTAPGDAPGIDFVSRFFAPAKGVPEDPVTGSAHCTLIPYWAGRLGRTRLEAEQVSRRGGRLHCALEGDRVRIGGRAVLYLEGVIHI</sequence>
<dbReference type="RefSeq" id="WP_012566973.1">
    <property type="nucleotide sequence ID" value="NC_011420.2"/>
</dbReference>
<dbReference type="OrthoDB" id="9788221at2"/>
<organism evidence="4 5">
    <name type="scientific">Rhodospirillum centenum (strain ATCC 51521 / SW)</name>
    <dbReference type="NCBI Taxonomy" id="414684"/>
    <lineage>
        <taxon>Bacteria</taxon>
        <taxon>Pseudomonadati</taxon>
        <taxon>Pseudomonadota</taxon>
        <taxon>Alphaproteobacteria</taxon>
        <taxon>Rhodospirillales</taxon>
        <taxon>Rhodospirillaceae</taxon>
        <taxon>Rhodospirillum</taxon>
    </lineage>
</organism>
<feature type="active site" evidence="3">
    <location>
        <position position="46"/>
    </location>
</feature>
<dbReference type="GO" id="GO:0005737">
    <property type="term" value="C:cytoplasm"/>
    <property type="evidence" value="ECO:0007669"/>
    <property type="project" value="TreeGrafter"/>
</dbReference>
<dbReference type="HOGENOM" id="CLU_048756_2_2_5"/>
<evidence type="ECO:0000313" key="5">
    <source>
        <dbReference type="Proteomes" id="UP000001591"/>
    </source>
</evidence>
<dbReference type="Proteomes" id="UP000001591">
    <property type="component" value="Chromosome"/>
</dbReference>
<gene>
    <name evidence="4" type="ordered locus">RC1_1791</name>
</gene>
<dbReference type="InterPro" id="IPR003719">
    <property type="entry name" value="Phenazine_PhzF-like"/>
</dbReference>
<evidence type="ECO:0000313" key="4">
    <source>
        <dbReference type="EMBL" id="ACI99188.1"/>
    </source>
</evidence>
<evidence type="ECO:0000256" key="2">
    <source>
        <dbReference type="ARBA" id="ARBA00023235"/>
    </source>
</evidence>
<proteinExistence type="inferred from homology"/>
<dbReference type="GO" id="GO:0016853">
    <property type="term" value="F:isomerase activity"/>
    <property type="evidence" value="ECO:0007669"/>
    <property type="project" value="UniProtKB-KW"/>
</dbReference>
<dbReference type="PANTHER" id="PTHR13774">
    <property type="entry name" value="PHENAZINE BIOSYNTHESIS PROTEIN"/>
    <property type="match status" value="1"/>
</dbReference>
<dbReference type="NCBIfam" id="TIGR00654">
    <property type="entry name" value="PhzF_family"/>
    <property type="match status" value="1"/>
</dbReference>
<evidence type="ECO:0000256" key="1">
    <source>
        <dbReference type="ARBA" id="ARBA00008270"/>
    </source>
</evidence>
<dbReference type="eggNOG" id="COG0384">
    <property type="taxonomic scope" value="Bacteria"/>
</dbReference>
<reference evidence="4 5" key="1">
    <citation type="journal article" date="2010" name="BMC Genomics">
        <title>Metabolic flexibility revealed in the genome of the cyst-forming alpha-1 proteobacterium Rhodospirillum centenum.</title>
        <authorList>
            <person name="Lu Y.K."/>
            <person name="Marden J."/>
            <person name="Han M."/>
            <person name="Swingley W.D."/>
            <person name="Mastrian S.D."/>
            <person name="Chowdhury S.R."/>
            <person name="Hao J."/>
            <person name="Helmy T."/>
            <person name="Kim S."/>
            <person name="Kurdoglu A.A."/>
            <person name="Matthies H.J."/>
            <person name="Rollo D."/>
            <person name="Stothard P."/>
            <person name="Blankenship R.E."/>
            <person name="Bauer C.E."/>
            <person name="Touchman J.W."/>
        </authorList>
    </citation>
    <scope>NUCLEOTIDE SEQUENCE [LARGE SCALE GENOMIC DNA]</scope>
    <source>
        <strain evidence="5">ATCC 51521 / SW</strain>
    </source>
</reference>
<dbReference type="AlphaFoldDB" id="B6ITH0"/>
<keyword evidence="5" id="KW-1185">Reference proteome</keyword>
<dbReference type="SUPFAM" id="SSF54506">
    <property type="entry name" value="Diaminopimelate epimerase-like"/>
    <property type="match status" value="1"/>
</dbReference>
<dbReference type="Gene3D" id="3.10.310.10">
    <property type="entry name" value="Diaminopimelate Epimerase, Chain A, domain 1"/>
    <property type="match status" value="2"/>
</dbReference>
<dbReference type="EMBL" id="CP000613">
    <property type="protein sequence ID" value="ACI99188.1"/>
    <property type="molecule type" value="Genomic_DNA"/>
</dbReference>
<dbReference type="KEGG" id="rce:RC1_1791"/>
<dbReference type="STRING" id="414684.RC1_1791"/>
<comment type="similarity">
    <text evidence="1">Belongs to the PhzF family.</text>
</comment>
<dbReference type="PANTHER" id="PTHR13774:SF17">
    <property type="entry name" value="PHENAZINE BIOSYNTHESIS-LIKE DOMAIN-CONTAINING PROTEIN"/>
    <property type="match status" value="1"/>
</dbReference>
<dbReference type="PIRSF" id="PIRSF016184">
    <property type="entry name" value="PhzC_PhzF"/>
    <property type="match status" value="1"/>
</dbReference>
<accession>B6ITH0</accession>
<dbReference type="Pfam" id="PF02567">
    <property type="entry name" value="PhzC-PhzF"/>
    <property type="match status" value="1"/>
</dbReference>
<evidence type="ECO:0000256" key="3">
    <source>
        <dbReference type="PIRSR" id="PIRSR016184-1"/>
    </source>
</evidence>
<keyword evidence="2" id="KW-0413">Isomerase</keyword>
<protein>
    <submittedName>
        <fullName evidence="4">Phenazine biosynthesis protein, PhzF family</fullName>
    </submittedName>
</protein>